<dbReference type="GO" id="GO:0004806">
    <property type="term" value="F:triacylglycerol lipase activity"/>
    <property type="evidence" value="ECO:0007669"/>
    <property type="project" value="TreeGrafter"/>
</dbReference>
<gene>
    <name evidence="3" type="ORF">Ctob_004012</name>
</gene>
<evidence type="ECO:0000313" key="4">
    <source>
        <dbReference type="Proteomes" id="UP000037460"/>
    </source>
</evidence>
<dbReference type="Gene3D" id="3.40.1090.10">
    <property type="entry name" value="Cytosolic phospholipase A2 catalytic domain"/>
    <property type="match status" value="1"/>
</dbReference>
<dbReference type="Pfam" id="PF01734">
    <property type="entry name" value="Patatin"/>
    <property type="match status" value="1"/>
</dbReference>
<sequence length="255" mass="27875">MRLGICFSPAGLLFPYYVGAGYELQRLGILQPQTPLGGSSAGAIVAACLACGVPEETVRLGLARLVDDVRAGTRLNVALRKQLETFMNDDSPALAAKHGLTLGYFEVLPRPGPRLVRAWADRDDLIDCICASSNWPLFFSRWPFVRCRGAWCLDGFFSVPRSRFGCPVLSEGVTRTLAITALPKVSLSAFLDEDIIQPGRAGYAPALPVDDSKWFNWALTPAPDEQLDAMVELGRQHARVWASRERDSLSPATLI</sequence>
<keyword evidence="1" id="KW-0443">Lipid metabolism</keyword>
<dbReference type="PANTHER" id="PTHR12406:SF7">
    <property type="entry name" value="PATATIN-LIKE PHOSPHOLIPASE DOMAIN-CONTAINING PROTEIN 4"/>
    <property type="match status" value="1"/>
</dbReference>
<keyword evidence="4" id="KW-1185">Reference proteome</keyword>
<dbReference type="GO" id="GO:0016020">
    <property type="term" value="C:membrane"/>
    <property type="evidence" value="ECO:0007669"/>
    <property type="project" value="TreeGrafter"/>
</dbReference>
<dbReference type="GO" id="GO:0005737">
    <property type="term" value="C:cytoplasm"/>
    <property type="evidence" value="ECO:0007669"/>
    <property type="project" value="TreeGrafter"/>
</dbReference>
<dbReference type="SUPFAM" id="SSF52151">
    <property type="entry name" value="FabD/lysophospholipase-like"/>
    <property type="match status" value="1"/>
</dbReference>
<evidence type="ECO:0000256" key="1">
    <source>
        <dbReference type="ARBA" id="ARBA00023098"/>
    </source>
</evidence>
<accession>A0A0M0JHX0</accession>
<evidence type="ECO:0000259" key="2">
    <source>
        <dbReference type="Pfam" id="PF01734"/>
    </source>
</evidence>
<evidence type="ECO:0000313" key="3">
    <source>
        <dbReference type="EMBL" id="KOO26174.1"/>
    </source>
</evidence>
<dbReference type="Proteomes" id="UP000037460">
    <property type="component" value="Unassembled WGS sequence"/>
</dbReference>
<dbReference type="InterPro" id="IPR033562">
    <property type="entry name" value="PLPL"/>
</dbReference>
<dbReference type="GO" id="GO:0005811">
    <property type="term" value="C:lipid droplet"/>
    <property type="evidence" value="ECO:0007669"/>
    <property type="project" value="TreeGrafter"/>
</dbReference>
<reference evidence="4" key="1">
    <citation type="journal article" date="2015" name="PLoS Genet.">
        <title>Genome Sequence and Transcriptome Analyses of Chrysochromulina tobin: Metabolic Tools for Enhanced Algal Fitness in the Prominent Order Prymnesiales (Haptophyceae).</title>
        <authorList>
            <person name="Hovde B.T."/>
            <person name="Deodato C.R."/>
            <person name="Hunsperger H.M."/>
            <person name="Ryken S.A."/>
            <person name="Yost W."/>
            <person name="Jha R.K."/>
            <person name="Patterson J."/>
            <person name="Monnat R.J. Jr."/>
            <person name="Barlow S.B."/>
            <person name="Starkenburg S.R."/>
            <person name="Cattolico R.A."/>
        </authorList>
    </citation>
    <scope>NUCLEOTIDE SEQUENCE</scope>
    <source>
        <strain evidence="4">CCMP291</strain>
    </source>
</reference>
<name>A0A0M0JHX0_9EUKA</name>
<dbReference type="GO" id="GO:0019433">
    <property type="term" value="P:triglyceride catabolic process"/>
    <property type="evidence" value="ECO:0007669"/>
    <property type="project" value="TreeGrafter"/>
</dbReference>
<organism evidence="3 4">
    <name type="scientific">Chrysochromulina tobinii</name>
    <dbReference type="NCBI Taxonomy" id="1460289"/>
    <lineage>
        <taxon>Eukaryota</taxon>
        <taxon>Haptista</taxon>
        <taxon>Haptophyta</taxon>
        <taxon>Prymnesiophyceae</taxon>
        <taxon>Prymnesiales</taxon>
        <taxon>Chrysochromulinaceae</taxon>
        <taxon>Chrysochromulina</taxon>
    </lineage>
</organism>
<dbReference type="AlphaFoldDB" id="A0A0M0JHX0"/>
<dbReference type="GO" id="GO:0055088">
    <property type="term" value="P:lipid homeostasis"/>
    <property type="evidence" value="ECO:0007669"/>
    <property type="project" value="TreeGrafter"/>
</dbReference>
<proteinExistence type="predicted"/>
<dbReference type="InterPro" id="IPR016035">
    <property type="entry name" value="Acyl_Trfase/lysoPLipase"/>
</dbReference>
<protein>
    <recommendedName>
        <fullName evidence="2">PNPLA domain-containing protein</fullName>
    </recommendedName>
</protein>
<dbReference type="InterPro" id="IPR002641">
    <property type="entry name" value="PNPLA_dom"/>
</dbReference>
<dbReference type="PANTHER" id="PTHR12406">
    <property type="entry name" value="CALCIUM-INDEPENDENT PHOSPHOLIPASE A2 IPLA2 -RELATED"/>
    <property type="match status" value="1"/>
</dbReference>
<comment type="caution">
    <text evidence="3">The sequence shown here is derived from an EMBL/GenBank/DDBJ whole genome shotgun (WGS) entry which is preliminary data.</text>
</comment>
<feature type="domain" description="PNPLA" evidence="2">
    <location>
        <begin position="6"/>
        <end position="157"/>
    </location>
</feature>
<dbReference type="EMBL" id="JWZX01002884">
    <property type="protein sequence ID" value="KOO26174.1"/>
    <property type="molecule type" value="Genomic_DNA"/>
</dbReference>
<dbReference type="OrthoDB" id="197155at2759"/>